<keyword evidence="2" id="KW-1185">Reference proteome</keyword>
<comment type="caution">
    <text evidence="1">The sequence shown here is derived from an EMBL/GenBank/DDBJ whole genome shotgun (WGS) entry which is preliminary data.</text>
</comment>
<proteinExistence type="predicted"/>
<evidence type="ECO:0000313" key="1">
    <source>
        <dbReference type="EMBL" id="MDI4647417.1"/>
    </source>
</evidence>
<dbReference type="RefSeq" id="WP_282910182.1">
    <property type="nucleotide sequence ID" value="NZ_JAGRPV010000001.1"/>
</dbReference>
<dbReference type="Proteomes" id="UP001161691">
    <property type="component" value="Unassembled WGS sequence"/>
</dbReference>
<accession>A0ABT6TKN1</accession>
<evidence type="ECO:0000313" key="2">
    <source>
        <dbReference type="Proteomes" id="UP001161691"/>
    </source>
</evidence>
<gene>
    <name evidence="1" type="ORF">KB449_20765</name>
</gene>
<organism evidence="1 2">
    <name type="scientific">Cohnella hashimotonis</name>
    <dbReference type="NCBI Taxonomy" id="2826895"/>
    <lineage>
        <taxon>Bacteria</taxon>
        <taxon>Bacillati</taxon>
        <taxon>Bacillota</taxon>
        <taxon>Bacilli</taxon>
        <taxon>Bacillales</taxon>
        <taxon>Paenibacillaceae</taxon>
        <taxon>Cohnella</taxon>
    </lineage>
</organism>
<reference evidence="1" key="1">
    <citation type="submission" date="2023-04" db="EMBL/GenBank/DDBJ databases">
        <title>Comparative genomic analysis of Cohnella hashimotonis sp. nov., isolated from the International Space Station.</title>
        <authorList>
            <person name="Venkateswaran K."/>
            <person name="Simpson A."/>
        </authorList>
    </citation>
    <scope>NUCLEOTIDE SEQUENCE</scope>
    <source>
        <strain evidence="1">F6_2S_P_1</strain>
    </source>
</reference>
<sequence>MAFRTVFKAKTEMCDVQTSADPYFYFANGSRIDRTNFDLIQEVVRIGNHVRLLKRDEDQYNPADEVTAKVIAEMLARKKARPKPKPDINLHSMISALSWKSGKPLLDEIMRLSMYQFYDGYRRVENLDSIHYTLFGIYTGNIDAKKMNLKDLHIAKIIDHK</sequence>
<dbReference type="EMBL" id="JAGRPV010000001">
    <property type="protein sequence ID" value="MDI4647417.1"/>
    <property type="molecule type" value="Genomic_DNA"/>
</dbReference>
<name>A0ABT6TKN1_9BACL</name>
<protein>
    <submittedName>
        <fullName evidence="1">Uncharacterized protein</fullName>
    </submittedName>
</protein>